<dbReference type="AlphaFoldDB" id="A0A8T9Q4U4"/>
<name>A0A8T9Q4U4_9BACT</name>
<dbReference type="KEGG" id="hcu:MUN79_00975"/>
<feature type="transmembrane region" description="Helical" evidence="1">
    <location>
        <begin position="97"/>
        <end position="116"/>
    </location>
</feature>
<feature type="transmembrane region" description="Helical" evidence="1">
    <location>
        <begin position="40"/>
        <end position="60"/>
    </location>
</feature>
<organism evidence="2 3">
    <name type="scientific">Hymenobacter cellulosilyticus</name>
    <dbReference type="NCBI Taxonomy" id="2932248"/>
    <lineage>
        <taxon>Bacteria</taxon>
        <taxon>Pseudomonadati</taxon>
        <taxon>Bacteroidota</taxon>
        <taxon>Cytophagia</taxon>
        <taxon>Cytophagales</taxon>
        <taxon>Hymenobacteraceae</taxon>
        <taxon>Hymenobacter</taxon>
    </lineage>
</organism>
<protein>
    <submittedName>
        <fullName evidence="2">Uncharacterized protein</fullName>
    </submittedName>
</protein>
<keyword evidence="1" id="KW-1133">Transmembrane helix</keyword>
<reference evidence="2" key="1">
    <citation type="submission" date="2022-04" db="EMBL/GenBank/DDBJ databases">
        <title>Hymenobacter sp. isolated from the air.</title>
        <authorList>
            <person name="Won M."/>
            <person name="Lee C.-M."/>
            <person name="Woen H.-Y."/>
            <person name="Kwon S.-W."/>
        </authorList>
    </citation>
    <scope>NUCLEOTIDE SEQUENCE</scope>
    <source>
        <strain evidence="2">5116S-3</strain>
    </source>
</reference>
<proteinExistence type="predicted"/>
<dbReference type="EMBL" id="CP095046">
    <property type="protein sequence ID" value="UOQ72604.1"/>
    <property type="molecule type" value="Genomic_DNA"/>
</dbReference>
<evidence type="ECO:0000313" key="3">
    <source>
        <dbReference type="Proteomes" id="UP000831796"/>
    </source>
</evidence>
<evidence type="ECO:0000256" key="1">
    <source>
        <dbReference type="SAM" id="Phobius"/>
    </source>
</evidence>
<gene>
    <name evidence="2" type="ORF">MUN79_00975</name>
</gene>
<sequence>MPLFQRHNTHYVVAVLAGLFFALLGRFTFASELLDRGGGLLMLGFLVLVPVGLGVITEHFSPVQANDSWSFIFRSWSAVMLFMVAAFIFHLEGAICLIIIAPLFVALSAVGVHCTGS</sequence>
<keyword evidence="1" id="KW-0472">Membrane</keyword>
<feature type="transmembrane region" description="Helical" evidence="1">
    <location>
        <begin position="72"/>
        <end position="91"/>
    </location>
</feature>
<keyword evidence="3" id="KW-1185">Reference proteome</keyword>
<evidence type="ECO:0000313" key="2">
    <source>
        <dbReference type="EMBL" id="UOQ72604.1"/>
    </source>
</evidence>
<keyword evidence="1" id="KW-0812">Transmembrane</keyword>
<dbReference type="Proteomes" id="UP000831796">
    <property type="component" value="Chromosome"/>
</dbReference>
<accession>A0A8T9Q4U4</accession>
<dbReference type="RefSeq" id="WP_244675963.1">
    <property type="nucleotide sequence ID" value="NZ_CP095046.1"/>
</dbReference>